<feature type="region of interest" description="Disordered" evidence="1">
    <location>
        <begin position="27"/>
        <end position="57"/>
    </location>
</feature>
<comment type="caution">
    <text evidence="2">The sequence shown here is derived from an EMBL/GenBank/DDBJ whole genome shotgun (WGS) entry which is preliminary data.</text>
</comment>
<organism evidence="2 3">
    <name type="scientific">Salvia divinorum</name>
    <name type="common">Maria pastora</name>
    <name type="synonym">Diviner's sage</name>
    <dbReference type="NCBI Taxonomy" id="28513"/>
    <lineage>
        <taxon>Eukaryota</taxon>
        <taxon>Viridiplantae</taxon>
        <taxon>Streptophyta</taxon>
        <taxon>Embryophyta</taxon>
        <taxon>Tracheophyta</taxon>
        <taxon>Spermatophyta</taxon>
        <taxon>Magnoliopsida</taxon>
        <taxon>eudicotyledons</taxon>
        <taxon>Gunneridae</taxon>
        <taxon>Pentapetalae</taxon>
        <taxon>asterids</taxon>
        <taxon>lamiids</taxon>
        <taxon>Lamiales</taxon>
        <taxon>Lamiaceae</taxon>
        <taxon>Nepetoideae</taxon>
        <taxon>Mentheae</taxon>
        <taxon>Salviinae</taxon>
        <taxon>Salvia</taxon>
        <taxon>Salvia subgen. Calosphace</taxon>
    </lineage>
</organism>
<evidence type="ECO:0008006" key="4">
    <source>
        <dbReference type="Google" id="ProtNLM"/>
    </source>
</evidence>
<dbReference type="EMBL" id="JBEAFC010000003">
    <property type="protein sequence ID" value="KAL1561117.1"/>
    <property type="molecule type" value="Genomic_DNA"/>
</dbReference>
<evidence type="ECO:0000313" key="2">
    <source>
        <dbReference type="EMBL" id="KAL1561117.1"/>
    </source>
</evidence>
<dbReference type="AlphaFoldDB" id="A0ABD1HY53"/>
<accession>A0ABD1HY53</accession>
<reference evidence="2 3" key="1">
    <citation type="submission" date="2024-06" db="EMBL/GenBank/DDBJ databases">
        <title>A chromosome level genome sequence of Diviner's sage (Salvia divinorum).</title>
        <authorList>
            <person name="Ford S.A."/>
            <person name="Ro D.-K."/>
            <person name="Ness R.W."/>
            <person name="Phillips M.A."/>
        </authorList>
    </citation>
    <scope>NUCLEOTIDE SEQUENCE [LARGE SCALE GENOMIC DNA]</scope>
    <source>
        <strain evidence="2">SAF-2024a</strain>
        <tissue evidence="2">Leaf</tissue>
    </source>
</reference>
<feature type="region of interest" description="Disordered" evidence="1">
    <location>
        <begin position="85"/>
        <end position="134"/>
    </location>
</feature>
<dbReference type="PANTHER" id="PTHR34779">
    <property type="entry name" value="OS09G0542900 PROTEIN"/>
    <property type="match status" value="1"/>
</dbReference>
<dbReference type="PANTHER" id="PTHR34779:SF1">
    <property type="entry name" value="OS09G0542900 PROTEIN"/>
    <property type="match status" value="1"/>
</dbReference>
<dbReference type="InterPro" id="IPR038796">
    <property type="entry name" value="At1g76070-like"/>
</dbReference>
<proteinExistence type="predicted"/>
<keyword evidence="3" id="KW-1185">Reference proteome</keyword>
<protein>
    <recommendedName>
        <fullName evidence="4">Syringolide-induced protein 14-1-1</fullName>
    </recommendedName>
</protein>
<sequence length="258" mass="28624">MEKAAPSKNKLKNKILKLLPKAISFQNIPFSPRRDTRPDRPKTHHNKAFSGPIIPPEARRKLRSFETFTHEPTSPKVTCTGRVKHKGRISEKTKTKKKKQVSLPNEFKPVSLSQPVKAGPEGPAKKTKKKKKKAGLIKKFLRGERKLCVEPGDRAGPEGGIAPSLSHMRKFASSREAFANFDWATAAQIAPEDCSDGERAYSDGDYDDGDDDDACGVPFSAPILTGGGGVVLERKKEINLWKRRTMAQPRSLELDVDE</sequence>
<dbReference type="Proteomes" id="UP001567538">
    <property type="component" value="Unassembled WGS sequence"/>
</dbReference>
<gene>
    <name evidence="2" type="ORF">AAHA92_03861</name>
</gene>
<feature type="compositionally biased region" description="Basic residues" evidence="1">
    <location>
        <begin position="125"/>
        <end position="134"/>
    </location>
</feature>
<name>A0ABD1HY53_SALDI</name>
<feature type="compositionally biased region" description="Basic and acidic residues" evidence="1">
    <location>
        <begin position="32"/>
        <end position="41"/>
    </location>
</feature>
<evidence type="ECO:0000313" key="3">
    <source>
        <dbReference type="Proteomes" id="UP001567538"/>
    </source>
</evidence>
<evidence type="ECO:0000256" key="1">
    <source>
        <dbReference type="SAM" id="MobiDB-lite"/>
    </source>
</evidence>